<dbReference type="PANTHER" id="PTHR31250:SF55">
    <property type="entry name" value="IQ DOMAIN-CONTAINING PROTEIN IQM4"/>
    <property type="match status" value="1"/>
</dbReference>
<evidence type="ECO:0000313" key="7">
    <source>
        <dbReference type="EMBL" id="KAG2286169.1"/>
    </source>
</evidence>
<dbReference type="InterPro" id="IPR044159">
    <property type="entry name" value="IQM"/>
</dbReference>
<gene>
    <name evidence="7" type="ORF">Bca52824_045773</name>
</gene>
<protein>
    <submittedName>
        <fullName evidence="7">Uncharacterized protein</fullName>
    </submittedName>
</protein>
<comment type="caution">
    <text evidence="7">The sequence shown here is derived from an EMBL/GenBank/DDBJ whole genome shotgun (WGS) entry which is preliminary data.</text>
</comment>
<dbReference type="GO" id="GO:0005634">
    <property type="term" value="C:nucleus"/>
    <property type="evidence" value="ECO:0007669"/>
    <property type="project" value="UniProtKB-SubCell"/>
</dbReference>
<feature type="region of interest" description="Disordered" evidence="6">
    <location>
        <begin position="928"/>
        <end position="961"/>
    </location>
</feature>
<dbReference type="GO" id="GO:0005516">
    <property type="term" value="F:calmodulin binding"/>
    <property type="evidence" value="ECO:0007669"/>
    <property type="project" value="UniProtKB-KW"/>
</dbReference>
<dbReference type="AlphaFoldDB" id="A0A8X7UPL6"/>
<dbReference type="Pfam" id="PF00612">
    <property type="entry name" value="IQ"/>
    <property type="match status" value="2"/>
</dbReference>
<evidence type="ECO:0000256" key="1">
    <source>
        <dbReference type="ARBA" id="ARBA00004123"/>
    </source>
</evidence>
<name>A0A8X7UPL6_BRACI</name>
<evidence type="ECO:0000256" key="6">
    <source>
        <dbReference type="SAM" id="MobiDB-lite"/>
    </source>
</evidence>
<evidence type="ECO:0000313" key="8">
    <source>
        <dbReference type="Proteomes" id="UP000886595"/>
    </source>
</evidence>
<evidence type="ECO:0000256" key="3">
    <source>
        <dbReference type="ARBA" id="ARBA00022490"/>
    </source>
</evidence>
<proteinExistence type="predicted"/>
<keyword evidence="3" id="KW-0963">Cytoplasm</keyword>
<dbReference type="SMART" id="SM00015">
    <property type="entry name" value="IQ"/>
    <property type="match status" value="2"/>
</dbReference>
<reference evidence="7 8" key="1">
    <citation type="submission" date="2020-02" db="EMBL/GenBank/DDBJ databases">
        <authorList>
            <person name="Ma Q."/>
            <person name="Huang Y."/>
            <person name="Song X."/>
            <person name="Pei D."/>
        </authorList>
    </citation>
    <scope>NUCLEOTIDE SEQUENCE [LARGE SCALE GENOMIC DNA]</scope>
    <source>
        <strain evidence="7">Sxm20200214</strain>
        <tissue evidence="7">Leaf</tissue>
    </source>
</reference>
<feature type="region of interest" description="Disordered" evidence="6">
    <location>
        <begin position="1009"/>
        <end position="1028"/>
    </location>
</feature>
<organism evidence="7 8">
    <name type="scientific">Brassica carinata</name>
    <name type="common">Ethiopian mustard</name>
    <name type="synonym">Abyssinian cabbage</name>
    <dbReference type="NCBI Taxonomy" id="52824"/>
    <lineage>
        <taxon>Eukaryota</taxon>
        <taxon>Viridiplantae</taxon>
        <taxon>Streptophyta</taxon>
        <taxon>Embryophyta</taxon>
        <taxon>Tracheophyta</taxon>
        <taxon>Spermatophyta</taxon>
        <taxon>Magnoliopsida</taxon>
        <taxon>eudicotyledons</taxon>
        <taxon>Gunneridae</taxon>
        <taxon>Pentapetalae</taxon>
        <taxon>rosids</taxon>
        <taxon>malvids</taxon>
        <taxon>Brassicales</taxon>
        <taxon>Brassicaceae</taxon>
        <taxon>Brassiceae</taxon>
        <taxon>Brassica</taxon>
    </lineage>
</organism>
<dbReference type="PANTHER" id="PTHR31250">
    <property type="entry name" value="IQ DOMAIN-CONTAINING PROTEIN IQM3"/>
    <property type="match status" value="1"/>
</dbReference>
<keyword evidence="5" id="KW-0539">Nucleus</keyword>
<feature type="region of interest" description="Disordered" evidence="6">
    <location>
        <begin position="376"/>
        <end position="408"/>
    </location>
</feature>
<dbReference type="Proteomes" id="UP000886595">
    <property type="component" value="Unassembled WGS sequence"/>
</dbReference>
<evidence type="ECO:0000256" key="2">
    <source>
        <dbReference type="ARBA" id="ARBA00004496"/>
    </source>
</evidence>
<feature type="compositionally biased region" description="Pro residues" evidence="6">
    <location>
        <begin position="1015"/>
        <end position="1025"/>
    </location>
</feature>
<dbReference type="GO" id="GO:0005737">
    <property type="term" value="C:cytoplasm"/>
    <property type="evidence" value="ECO:0007669"/>
    <property type="project" value="UniProtKB-SubCell"/>
</dbReference>
<feature type="compositionally biased region" description="Acidic residues" evidence="6">
    <location>
        <begin position="394"/>
        <end position="404"/>
    </location>
</feature>
<dbReference type="EMBL" id="JAAMPC010000010">
    <property type="protein sequence ID" value="KAG2286169.1"/>
    <property type="molecule type" value="Genomic_DNA"/>
</dbReference>
<dbReference type="InterPro" id="IPR000048">
    <property type="entry name" value="IQ_motif_EF-hand-BS"/>
</dbReference>
<feature type="compositionally biased region" description="Acidic residues" evidence="6">
    <location>
        <begin position="946"/>
        <end position="956"/>
    </location>
</feature>
<sequence length="1048" mass="119283">MGLSLSLLVSACKEVLSNQFFSFKNPVESFLGIRSFGLTSRTNSFKSEAPENSPKAAGMERSLSFNSWEIPTEAKKTEPTTNQADDQIVDPFVFFSPRPITELDAAATTLQKVYKSYRTRRNLADCAVVVEELWWKTLDSAALKLSSVSFFEEEKHETAVSKWARARTRAAKVGKGLSKDEKAQKLALQHWLEAIDPRHRYGHNLHFYYDVWSASMSAQPFFYWLDVGDGKDVNLEHHPRSVLQKQCIKYLGPMEREAYEVIVEDGRLMYKQNMTLITSTEESKTIFVLSTTRTLYVGQKKKGVFQHSSFLSGGATTAAGRLVAREGVLEAIWPYSGHYLPTEDNFKEFISFLEENNVDLTNVKRCTVNEEYSSFKYEEETKEDETENKHVETDISEDKEEEEKETQRPVFELSKRLSCKWNSGVGPRIGCVRDYPMELQSQAFEQVSLSPRISPASARFPSPYGPIPSPRPSPRVRVSPRLAYMGIPSPRVQKTEREREQNLTFLVFGNEFSCSWCISANLEVMGLSLSLLVSACKEVLSNQFFSFKNPVESFLGIRSFGLTSRTNSFKSEAPENSPKAAGMERSLSFNSWEIPTEAKKTEPTTNQADDQIVDVKKSKRNSLNGRTCERIQITKPTITPPKPFVFFSPRPITELDAAATTLQKVYKSYRTRRNLADCAVVVEELWWKTLDSAALKLSSVSFFEEEKHETAVSKWARARTRAAKVGKGLSKDEKAQKLALQHWLEAIDPRHRYGHNLHFYYDVWSASMSAQPFFYWLDVGDGKDVNLEHHPRSVLQKQCIKYLGPMEREAYEVIVEDGRLMYKQNMTLITSTEESKTIFVLSTTRTLYVGQKKKGVFQHSSFLSGGATTAAGRLVAREGVLEAIWPYSGHYLPTEDNFKEFISFLEENNVDLTNVKRCTVNEEYSSFKYEEETKEDETENKHVETDISEDKEEEEKETQRPVFELSKRLSCKWNSGVGPRIGCVRDYPMELQSQAFEQVSLSPRISPASARFPSPYGPIPSPRPSPRVRVSPRLAYMGIPSPRVQVNC</sequence>
<evidence type="ECO:0000256" key="4">
    <source>
        <dbReference type="ARBA" id="ARBA00022860"/>
    </source>
</evidence>
<evidence type="ECO:0000256" key="5">
    <source>
        <dbReference type="ARBA" id="ARBA00023242"/>
    </source>
</evidence>
<dbReference type="OrthoDB" id="7344096at2759"/>
<accession>A0A8X7UPL6</accession>
<comment type="subcellular location">
    <subcellularLocation>
        <location evidence="2">Cytoplasm</location>
    </subcellularLocation>
    <subcellularLocation>
        <location evidence="1">Nucleus</location>
    </subcellularLocation>
</comment>
<keyword evidence="4" id="KW-0112">Calmodulin-binding</keyword>
<keyword evidence="8" id="KW-1185">Reference proteome</keyword>